<proteinExistence type="predicted"/>
<feature type="non-terminal residue" evidence="1">
    <location>
        <position position="37"/>
    </location>
</feature>
<keyword evidence="1" id="KW-0378">Hydrolase</keyword>
<keyword evidence="1" id="KW-0645">Protease</keyword>
<keyword evidence="1" id="KW-0121">Carboxypeptidase</keyword>
<evidence type="ECO:0000313" key="2">
    <source>
        <dbReference type="Proteomes" id="UP000011944"/>
    </source>
</evidence>
<organism evidence="1 2">
    <name type="scientific">Clostridium botulinum CFSAN001627</name>
    <dbReference type="NCBI Taxonomy" id="1232189"/>
    <lineage>
        <taxon>Bacteria</taxon>
        <taxon>Bacillati</taxon>
        <taxon>Bacillota</taxon>
        <taxon>Clostridia</taxon>
        <taxon>Eubacteriales</taxon>
        <taxon>Clostridiaceae</taxon>
        <taxon>Clostridium</taxon>
    </lineage>
</organism>
<protein>
    <submittedName>
        <fullName evidence="1">LD-carboxypeptidase family protein</fullName>
    </submittedName>
</protein>
<dbReference type="EMBL" id="AMXI01000028">
    <property type="protein sequence ID" value="EKN43447.1"/>
    <property type="molecule type" value="Genomic_DNA"/>
</dbReference>
<name>M1ZUC3_CLOBO</name>
<dbReference type="InterPro" id="IPR029062">
    <property type="entry name" value="Class_I_gatase-like"/>
</dbReference>
<reference evidence="1 2" key="2">
    <citation type="submission" date="2013-03" db="EMBL/GenBank/DDBJ databases">
        <title>Diversity in Clostridium botulinum.</title>
        <authorList>
            <person name="Timme R.E."/>
            <person name="Allard M."/>
            <person name="Luo Y."/>
            <person name="Strain E."/>
            <person name="Gonzalez-Escalona N."/>
            <person name="Brown E."/>
        </authorList>
    </citation>
    <scope>NUCLEOTIDE SEQUENCE [LARGE SCALE GENOMIC DNA]</scope>
    <source>
        <strain evidence="1 2">CFSAN001627</strain>
    </source>
</reference>
<dbReference type="AlphaFoldDB" id="M1ZUC3"/>
<dbReference type="GO" id="GO:0004180">
    <property type="term" value="F:carboxypeptidase activity"/>
    <property type="evidence" value="ECO:0007669"/>
    <property type="project" value="UniProtKB-KW"/>
</dbReference>
<accession>M1ZUC3</accession>
<evidence type="ECO:0000313" key="1">
    <source>
        <dbReference type="EMBL" id="EKN43447.1"/>
    </source>
</evidence>
<dbReference type="Proteomes" id="UP000011944">
    <property type="component" value="Unassembled WGS sequence"/>
</dbReference>
<reference evidence="1 2" key="1">
    <citation type="submission" date="2012-10" db="EMBL/GenBank/DDBJ databases">
        <authorList>
            <person name="Strain E.A."/>
            <person name="Brown E."/>
            <person name="Allard M.W."/>
            <person name="Gonzalez-Escalona N."/>
            <person name="Timme R."/>
        </authorList>
    </citation>
    <scope>NUCLEOTIDE SEQUENCE [LARGE SCALE GENOMIC DNA]</scope>
    <source>
        <strain evidence="1 2">CFSAN001627</strain>
    </source>
</reference>
<dbReference type="SUPFAM" id="SSF52317">
    <property type="entry name" value="Class I glutamine amidotransferase-like"/>
    <property type="match status" value="1"/>
</dbReference>
<gene>
    <name evidence="1" type="ORF">CFSAN001627_00365</name>
</gene>
<comment type="caution">
    <text evidence="1">The sequence shown here is derived from an EMBL/GenBank/DDBJ whole genome shotgun (WGS) entry which is preliminary data.</text>
</comment>
<sequence length="37" mass="4045">MLLKHLNKGDTIGIVSPASPIEKEVVLKNIQVFKNLG</sequence>